<dbReference type="Proteomes" id="UP000694888">
    <property type="component" value="Unplaced"/>
</dbReference>
<keyword evidence="1" id="KW-0472">Membrane</keyword>
<sequence length="159" mass="16874">MLLCVLFISGVLAVLSIGFLESFRNDVAAFWLSCIPFVFPFITGVAIAYRKQLANVGLHLALLFATSLTGGAGYGYSIQPVYFERHNCTQVSTDRGSCDKEALVYIYVIAGGIACGFAALGILVTCCTCSSASVCPAWVAAGDLVMGVDKLPFVKIVKL</sequence>
<keyword evidence="1" id="KW-0812">Transmembrane</keyword>
<gene>
    <name evidence="3" type="primary">LOC101857792</name>
</gene>
<evidence type="ECO:0000256" key="1">
    <source>
        <dbReference type="SAM" id="Phobius"/>
    </source>
</evidence>
<keyword evidence="1" id="KW-1133">Transmembrane helix</keyword>
<feature type="transmembrane region" description="Helical" evidence="1">
    <location>
        <begin position="56"/>
        <end position="76"/>
    </location>
</feature>
<organism evidence="2 3">
    <name type="scientific">Aplysia californica</name>
    <name type="common">California sea hare</name>
    <dbReference type="NCBI Taxonomy" id="6500"/>
    <lineage>
        <taxon>Eukaryota</taxon>
        <taxon>Metazoa</taxon>
        <taxon>Spiralia</taxon>
        <taxon>Lophotrochozoa</taxon>
        <taxon>Mollusca</taxon>
        <taxon>Gastropoda</taxon>
        <taxon>Heterobranchia</taxon>
        <taxon>Euthyneura</taxon>
        <taxon>Tectipleura</taxon>
        <taxon>Aplysiida</taxon>
        <taxon>Aplysioidea</taxon>
        <taxon>Aplysiidae</taxon>
        <taxon>Aplysia</taxon>
    </lineage>
</organism>
<proteinExistence type="predicted"/>
<evidence type="ECO:0000313" key="2">
    <source>
        <dbReference type="Proteomes" id="UP000694888"/>
    </source>
</evidence>
<name>A0ABM0ZZ88_APLCA</name>
<dbReference type="GeneID" id="101857792"/>
<dbReference type="RefSeq" id="XP_012937575.1">
    <property type="nucleotide sequence ID" value="XM_013082121.1"/>
</dbReference>
<accession>A0ABM0ZZ88</accession>
<feature type="transmembrane region" description="Helical" evidence="1">
    <location>
        <begin position="28"/>
        <end position="49"/>
    </location>
</feature>
<keyword evidence="2" id="KW-1185">Reference proteome</keyword>
<protein>
    <submittedName>
        <fullName evidence="3">Uncharacterized protein LOC101857792</fullName>
    </submittedName>
</protein>
<evidence type="ECO:0000313" key="3">
    <source>
        <dbReference type="RefSeq" id="XP_012937575.1"/>
    </source>
</evidence>
<feature type="transmembrane region" description="Helical" evidence="1">
    <location>
        <begin position="102"/>
        <end position="124"/>
    </location>
</feature>
<reference evidence="3" key="1">
    <citation type="submission" date="2025-08" db="UniProtKB">
        <authorList>
            <consortium name="RefSeq"/>
        </authorList>
    </citation>
    <scope>IDENTIFICATION</scope>
</reference>